<dbReference type="InterPro" id="IPR020845">
    <property type="entry name" value="AMP-binding_CS"/>
</dbReference>
<accession>A0AA38UG45</accession>
<dbReference type="PANTHER" id="PTHR45527">
    <property type="entry name" value="NONRIBOSOMAL PEPTIDE SYNTHETASE"/>
    <property type="match status" value="1"/>
</dbReference>
<dbReference type="SUPFAM" id="SSF56801">
    <property type="entry name" value="Acetyl-CoA synthetase-like"/>
    <property type="match status" value="1"/>
</dbReference>
<dbReference type="GO" id="GO:0031177">
    <property type="term" value="F:phosphopantetheine binding"/>
    <property type="evidence" value="ECO:0007669"/>
    <property type="project" value="TreeGrafter"/>
</dbReference>
<dbReference type="GO" id="GO:0005737">
    <property type="term" value="C:cytoplasm"/>
    <property type="evidence" value="ECO:0007669"/>
    <property type="project" value="TreeGrafter"/>
</dbReference>
<dbReference type="NCBIfam" id="TIGR01733">
    <property type="entry name" value="AA-adenyl-dom"/>
    <property type="match status" value="1"/>
</dbReference>
<dbReference type="PANTHER" id="PTHR45527:SF1">
    <property type="entry name" value="FATTY ACID SYNTHASE"/>
    <property type="match status" value="1"/>
</dbReference>
<evidence type="ECO:0000313" key="5">
    <source>
        <dbReference type="EMBL" id="KAJ3840239.1"/>
    </source>
</evidence>
<dbReference type="InterPro" id="IPR045851">
    <property type="entry name" value="AMP-bd_C_sf"/>
</dbReference>
<dbReference type="CDD" id="cd02440">
    <property type="entry name" value="AdoMet_MTases"/>
    <property type="match status" value="1"/>
</dbReference>
<evidence type="ECO:0000256" key="1">
    <source>
        <dbReference type="ARBA" id="ARBA00023268"/>
    </source>
</evidence>
<dbReference type="InterPro" id="IPR041698">
    <property type="entry name" value="Methyltransf_25"/>
</dbReference>
<gene>
    <name evidence="5" type="ORF">F5878DRAFT_534029</name>
</gene>
<comment type="caution">
    <text evidence="5">The sequence shown here is derived from an EMBL/GenBank/DDBJ whole genome shotgun (WGS) entry which is preliminary data.</text>
</comment>
<dbReference type="InterPro" id="IPR010071">
    <property type="entry name" value="AA_adenyl_dom"/>
</dbReference>
<dbReference type="CDD" id="cd05930">
    <property type="entry name" value="A_NRPS"/>
    <property type="match status" value="1"/>
</dbReference>
<dbReference type="GO" id="GO:0044550">
    <property type="term" value="P:secondary metabolite biosynthetic process"/>
    <property type="evidence" value="ECO:0007669"/>
    <property type="project" value="TreeGrafter"/>
</dbReference>
<dbReference type="Pfam" id="PF13193">
    <property type="entry name" value="AMP-binding_C"/>
    <property type="match status" value="1"/>
</dbReference>
<dbReference type="Gene3D" id="3.40.50.150">
    <property type="entry name" value="Vaccinia Virus protein VP39"/>
    <property type="match status" value="1"/>
</dbReference>
<evidence type="ECO:0000313" key="6">
    <source>
        <dbReference type="Proteomes" id="UP001163846"/>
    </source>
</evidence>
<dbReference type="Gene3D" id="2.30.38.10">
    <property type="entry name" value="Luciferase, Domain 3"/>
    <property type="match status" value="1"/>
</dbReference>
<reference evidence="5" key="1">
    <citation type="submission" date="2022-08" db="EMBL/GenBank/DDBJ databases">
        <authorList>
            <consortium name="DOE Joint Genome Institute"/>
            <person name="Min B."/>
            <person name="Riley R."/>
            <person name="Sierra-Patev S."/>
            <person name="Naranjo-Ortiz M."/>
            <person name="Looney B."/>
            <person name="Konkel Z."/>
            <person name="Slot J.C."/>
            <person name="Sakamoto Y."/>
            <person name="Steenwyk J.L."/>
            <person name="Rokas A."/>
            <person name="Carro J."/>
            <person name="Camarero S."/>
            <person name="Ferreira P."/>
            <person name="Molpeceres G."/>
            <person name="Ruiz-Duenas F.J."/>
            <person name="Serrano A."/>
            <person name="Henrissat B."/>
            <person name="Drula E."/>
            <person name="Hughes K.W."/>
            <person name="Mata J.L."/>
            <person name="Ishikawa N.K."/>
            <person name="Vargas-Isla R."/>
            <person name="Ushijima S."/>
            <person name="Smith C.A."/>
            <person name="Ahrendt S."/>
            <person name="Andreopoulos W."/>
            <person name="He G."/>
            <person name="Labutti K."/>
            <person name="Lipzen A."/>
            <person name="Ng V."/>
            <person name="Sandor L."/>
            <person name="Barry K."/>
            <person name="Martinez A.T."/>
            <person name="Xiao Y."/>
            <person name="Gibbons J.G."/>
            <person name="Terashima K."/>
            <person name="Hibbett D.S."/>
            <person name="Grigoriev I.V."/>
        </authorList>
    </citation>
    <scope>NUCLEOTIDE SEQUENCE</scope>
    <source>
        <strain evidence="5">TFB9207</strain>
    </source>
</reference>
<evidence type="ECO:0000259" key="2">
    <source>
        <dbReference type="Pfam" id="PF00501"/>
    </source>
</evidence>
<feature type="domain" description="AMP-binding enzyme C-terminal" evidence="3">
    <location>
        <begin position="986"/>
        <end position="1018"/>
    </location>
</feature>
<dbReference type="Proteomes" id="UP001163846">
    <property type="component" value="Unassembled WGS sequence"/>
</dbReference>
<evidence type="ECO:0000259" key="4">
    <source>
        <dbReference type="Pfam" id="PF13649"/>
    </source>
</evidence>
<sequence length="1048" mass="117118">MVESFTKKPISPLAFGCEWQIMYDSRGIKTRIHFSEDIFESKSIDLFAAIFSRVLEAFVSSASMRLDQLPLYTPVDLAAVKKWNRTTRKAVLEGNSVGELFRQTAGQQNSNVAVINSDGSMPLTFEQLDKWSDALAQWLISKGYGDEKETIIGVWQTRSTLFVVSLLACHKAGCAYMPIEMTLPKERIRYMLSDTACPMVLINGYADDFPCTDIVDYVDLASNEMQNLLQVDAVPKHFPFPAVTSDRLSHVIFTSGSTGLPKAVMIQHSCLLNFVNSEYKPISNKDRTAVMLNIAFDVSSGEIWYPLIHGATLVCYVHTPSSPVDILNMSSFLNRERITSFAVSTAVFKLLVEAEFFERSLPLLKSVDLVGEAAYLEFIRPVLLARPDLAVYNCYGPSETTIYATTFQVPPDYRRTHIAIGKPMANIGAYIVDQALQPVPRGVCGELLLTGNSLARGYLNRPDLTGDKFIELEESHPFGPNRAYHTGDIVRWTAEDELVFLYRKEDGQVKLRGQRLELGEIEQTLKRHPDVVSAAAALVKMENNDHVVAYTVLNPSENDADEQVLGLWDSHFNNEESTYHSLHTEGGRKVVRWYSMFDGKPIPSIEMVEWLDDTVNQIAPTKADRVLEVGVGSGMVALQVAPQVRSYVGTDLSTPSLESLQAHLEGSELSSTVSLLTASAHKLDSALTGQHFSLIILNSVLQYFPSADYLAQVIAKMVELSDPEGGRIVIGDVRSYCLISLHDLERSLATIQDDQVISAELHASLTRYAEGQTELLVDPAFFLDIERRLSKVVHVEIKPKLMSTQNELSRYRYNVVLHVNRQPRLSKASTWFDCSSEDPKGVVDYLRDQLRSTKEDTVGALHVPSGSLQRIQEILDESLNPTFKRKVKDIRQFVTDDAISQFSTPRTIMQMAEQEGWRVAFDYTLQHGSRPSFRAIFERKRGTAAQTASLDPVVGDFPDVALQGPSYNTPSNADSTHSSNLSKKVASIREFLKERLPAYMVPSRIISVDELPLTRSGKIDRKTLASLDFLEEHDLGSREMMHTVEGPE</sequence>
<dbReference type="InterPro" id="IPR000873">
    <property type="entry name" value="AMP-dep_synth/lig_dom"/>
</dbReference>
<dbReference type="Pfam" id="PF13649">
    <property type="entry name" value="Methyltransf_25"/>
    <property type="match status" value="1"/>
</dbReference>
<proteinExistence type="predicted"/>
<dbReference type="Gene3D" id="3.40.50.980">
    <property type="match status" value="2"/>
</dbReference>
<dbReference type="EMBL" id="MU806088">
    <property type="protein sequence ID" value="KAJ3840239.1"/>
    <property type="molecule type" value="Genomic_DNA"/>
</dbReference>
<feature type="domain" description="Methyltransferase" evidence="4">
    <location>
        <begin position="626"/>
        <end position="725"/>
    </location>
</feature>
<dbReference type="SUPFAM" id="SSF53335">
    <property type="entry name" value="S-adenosyl-L-methionine-dependent methyltransferases"/>
    <property type="match status" value="1"/>
</dbReference>
<evidence type="ECO:0000259" key="3">
    <source>
        <dbReference type="Pfam" id="PF13193"/>
    </source>
</evidence>
<organism evidence="5 6">
    <name type="scientific">Lentinula raphanica</name>
    <dbReference type="NCBI Taxonomy" id="153919"/>
    <lineage>
        <taxon>Eukaryota</taxon>
        <taxon>Fungi</taxon>
        <taxon>Dikarya</taxon>
        <taxon>Basidiomycota</taxon>
        <taxon>Agaricomycotina</taxon>
        <taxon>Agaricomycetes</taxon>
        <taxon>Agaricomycetidae</taxon>
        <taxon>Agaricales</taxon>
        <taxon>Marasmiineae</taxon>
        <taxon>Omphalotaceae</taxon>
        <taxon>Lentinula</taxon>
    </lineage>
</organism>
<dbReference type="Gene3D" id="3.30.300.30">
    <property type="match status" value="2"/>
</dbReference>
<dbReference type="PROSITE" id="PS00455">
    <property type="entry name" value="AMP_BINDING"/>
    <property type="match status" value="1"/>
</dbReference>
<dbReference type="Pfam" id="PF00501">
    <property type="entry name" value="AMP-binding"/>
    <property type="match status" value="1"/>
</dbReference>
<name>A0AA38UG45_9AGAR</name>
<dbReference type="AlphaFoldDB" id="A0AA38UG45"/>
<dbReference type="InterPro" id="IPR029063">
    <property type="entry name" value="SAM-dependent_MTases_sf"/>
</dbReference>
<feature type="domain" description="AMP-dependent synthetase/ligase" evidence="2">
    <location>
        <begin position="101"/>
        <end position="459"/>
    </location>
</feature>
<dbReference type="GO" id="GO:0043041">
    <property type="term" value="P:amino acid activation for nonribosomal peptide biosynthetic process"/>
    <property type="evidence" value="ECO:0007669"/>
    <property type="project" value="TreeGrafter"/>
</dbReference>
<protein>
    <recommendedName>
        <fullName evidence="7">Acetyl-CoA synthetase-like protein</fullName>
    </recommendedName>
</protein>
<dbReference type="InterPro" id="IPR025110">
    <property type="entry name" value="AMP-bd_C"/>
</dbReference>
<evidence type="ECO:0008006" key="7">
    <source>
        <dbReference type="Google" id="ProtNLM"/>
    </source>
</evidence>
<keyword evidence="6" id="KW-1185">Reference proteome</keyword>
<keyword evidence="1" id="KW-0511">Multifunctional enzyme</keyword>